<keyword evidence="2" id="KW-1185">Reference proteome</keyword>
<feature type="non-terminal residue" evidence="1">
    <location>
        <position position="23"/>
    </location>
</feature>
<reference evidence="1 2" key="1">
    <citation type="journal article" date="2018" name="Front. Plant Sci.">
        <title>Red Clover (Trifolium pratense) and Zigzag Clover (T. medium) - A Picture of Genomic Similarities and Differences.</title>
        <authorList>
            <person name="Dluhosova J."/>
            <person name="Istvanek J."/>
            <person name="Nedelnik J."/>
            <person name="Repkova J."/>
        </authorList>
    </citation>
    <scope>NUCLEOTIDE SEQUENCE [LARGE SCALE GENOMIC DNA]</scope>
    <source>
        <strain evidence="2">cv. 10/8</strain>
        <tissue evidence="1">Leaf</tissue>
    </source>
</reference>
<protein>
    <submittedName>
        <fullName evidence="1">Uncharacterized protein</fullName>
    </submittedName>
</protein>
<dbReference type="EMBL" id="LXQA011189169">
    <property type="protein sequence ID" value="MCI88292.1"/>
    <property type="molecule type" value="Genomic_DNA"/>
</dbReference>
<accession>A0A392VLI4</accession>
<dbReference type="Proteomes" id="UP000265520">
    <property type="component" value="Unassembled WGS sequence"/>
</dbReference>
<evidence type="ECO:0000313" key="2">
    <source>
        <dbReference type="Proteomes" id="UP000265520"/>
    </source>
</evidence>
<organism evidence="1 2">
    <name type="scientific">Trifolium medium</name>
    <dbReference type="NCBI Taxonomy" id="97028"/>
    <lineage>
        <taxon>Eukaryota</taxon>
        <taxon>Viridiplantae</taxon>
        <taxon>Streptophyta</taxon>
        <taxon>Embryophyta</taxon>
        <taxon>Tracheophyta</taxon>
        <taxon>Spermatophyta</taxon>
        <taxon>Magnoliopsida</taxon>
        <taxon>eudicotyledons</taxon>
        <taxon>Gunneridae</taxon>
        <taxon>Pentapetalae</taxon>
        <taxon>rosids</taxon>
        <taxon>fabids</taxon>
        <taxon>Fabales</taxon>
        <taxon>Fabaceae</taxon>
        <taxon>Papilionoideae</taxon>
        <taxon>50 kb inversion clade</taxon>
        <taxon>NPAAA clade</taxon>
        <taxon>Hologalegina</taxon>
        <taxon>IRL clade</taxon>
        <taxon>Trifolieae</taxon>
        <taxon>Trifolium</taxon>
    </lineage>
</organism>
<dbReference type="AlphaFoldDB" id="A0A392VLI4"/>
<evidence type="ECO:0000313" key="1">
    <source>
        <dbReference type="EMBL" id="MCI88292.1"/>
    </source>
</evidence>
<sequence>MEKVLLAAHGAGVGGARRRAVKN</sequence>
<proteinExistence type="predicted"/>
<name>A0A392VLI4_9FABA</name>
<comment type="caution">
    <text evidence="1">The sequence shown here is derived from an EMBL/GenBank/DDBJ whole genome shotgun (WGS) entry which is preliminary data.</text>
</comment>